<evidence type="ECO:0000313" key="1">
    <source>
        <dbReference type="EMBL" id="GAU35517.1"/>
    </source>
</evidence>
<protein>
    <submittedName>
        <fullName evidence="1">Uncharacterized protein</fullName>
    </submittedName>
</protein>
<proteinExistence type="predicted"/>
<gene>
    <name evidence="1" type="ORF">TSUD_155480</name>
</gene>
<accession>A0A2Z6NZC6</accession>
<dbReference type="Proteomes" id="UP000242715">
    <property type="component" value="Unassembled WGS sequence"/>
</dbReference>
<keyword evidence="2" id="KW-1185">Reference proteome</keyword>
<dbReference type="AlphaFoldDB" id="A0A2Z6NZC6"/>
<reference evidence="2" key="1">
    <citation type="journal article" date="2017" name="Front. Plant Sci.">
        <title>Climate Clever Clovers: New Paradigm to Reduce the Environmental Footprint of Ruminants by Breeding Low Methanogenic Forages Utilizing Haplotype Variation.</title>
        <authorList>
            <person name="Kaur P."/>
            <person name="Appels R."/>
            <person name="Bayer P.E."/>
            <person name="Keeble-Gagnere G."/>
            <person name="Wang J."/>
            <person name="Hirakawa H."/>
            <person name="Shirasawa K."/>
            <person name="Vercoe P."/>
            <person name="Stefanova K."/>
            <person name="Durmic Z."/>
            <person name="Nichols P."/>
            <person name="Revell C."/>
            <person name="Isobe S.N."/>
            <person name="Edwards D."/>
            <person name="Erskine W."/>
        </authorList>
    </citation>
    <scope>NUCLEOTIDE SEQUENCE [LARGE SCALE GENOMIC DNA]</scope>
    <source>
        <strain evidence="2">cv. Daliak</strain>
    </source>
</reference>
<sequence length="64" mass="6861">MQVGKITLFLCAAAKGGVKTPDDVELAISTSRFVGEGKVEGGVTDFRDAFNERSEVGGLVYYIF</sequence>
<dbReference type="EMBL" id="DF973593">
    <property type="protein sequence ID" value="GAU35517.1"/>
    <property type="molecule type" value="Genomic_DNA"/>
</dbReference>
<evidence type="ECO:0000313" key="2">
    <source>
        <dbReference type="Proteomes" id="UP000242715"/>
    </source>
</evidence>
<organism evidence="1 2">
    <name type="scientific">Trifolium subterraneum</name>
    <name type="common">Subterranean clover</name>
    <dbReference type="NCBI Taxonomy" id="3900"/>
    <lineage>
        <taxon>Eukaryota</taxon>
        <taxon>Viridiplantae</taxon>
        <taxon>Streptophyta</taxon>
        <taxon>Embryophyta</taxon>
        <taxon>Tracheophyta</taxon>
        <taxon>Spermatophyta</taxon>
        <taxon>Magnoliopsida</taxon>
        <taxon>eudicotyledons</taxon>
        <taxon>Gunneridae</taxon>
        <taxon>Pentapetalae</taxon>
        <taxon>rosids</taxon>
        <taxon>fabids</taxon>
        <taxon>Fabales</taxon>
        <taxon>Fabaceae</taxon>
        <taxon>Papilionoideae</taxon>
        <taxon>50 kb inversion clade</taxon>
        <taxon>NPAAA clade</taxon>
        <taxon>Hologalegina</taxon>
        <taxon>IRL clade</taxon>
        <taxon>Trifolieae</taxon>
        <taxon>Trifolium</taxon>
    </lineage>
</organism>
<name>A0A2Z6NZC6_TRISU</name>